<protein>
    <submittedName>
        <fullName evidence="3">TadE/TadG family type IV pilus assembly protein</fullName>
    </submittedName>
</protein>
<proteinExistence type="predicted"/>
<evidence type="ECO:0000313" key="4">
    <source>
        <dbReference type="Proteomes" id="UP001240639"/>
    </source>
</evidence>
<evidence type="ECO:0000259" key="2">
    <source>
        <dbReference type="Pfam" id="PF07811"/>
    </source>
</evidence>
<dbReference type="Proteomes" id="UP001240639">
    <property type="component" value="Unassembled WGS sequence"/>
</dbReference>
<comment type="caution">
    <text evidence="3">The sequence shown here is derived from an EMBL/GenBank/DDBJ whole genome shotgun (WGS) entry which is preliminary data.</text>
</comment>
<name>A0ABT9HK47_9SPHN</name>
<keyword evidence="4" id="KW-1185">Reference proteome</keyword>
<keyword evidence="1" id="KW-1133">Transmembrane helix</keyword>
<accession>A0ABT9HK47</accession>
<dbReference type="Pfam" id="PF07811">
    <property type="entry name" value="TadE"/>
    <property type="match status" value="1"/>
</dbReference>
<keyword evidence="1" id="KW-0812">Transmembrane</keyword>
<dbReference type="RefSeq" id="WP_305931027.1">
    <property type="nucleotide sequence ID" value="NZ_JAVAIM010000001.1"/>
</dbReference>
<feature type="transmembrane region" description="Helical" evidence="1">
    <location>
        <begin position="20"/>
        <end position="40"/>
    </location>
</feature>
<organism evidence="3 4">
    <name type="scientific">Qipengyuania profundimaris</name>
    <dbReference type="NCBI Taxonomy" id="3067652"/>
    <lineage>
        <taxon>Bacteria</taxon>
        <taxon>Pseudomonadati</taxon>
        <taxon>Pseudomonadota</taxon>
        <taxon>Alphaproteobacteria</taxon>
        <taxon>Sphingomonadales</taxon>
        <taxon>Erythrobacteraceae</taxon>
        <taxon>Qipengyuania</taxon>
    </lineage>
</organism>
<evidence type="ECO:0000313" key="3">
    <source>
        <dbReference type="EMBL" id="MDP4573525.1"/>
    </source>
</evidence>
<dbReference type="EMBL" id="JAVAIM010000001">
    <property type="protein sequence ID" value="MDP4573525.1"/>
    <property type="molecule type" value="Genomic_DNA"/>
</dbReference>
<evidence type="ECO:0000256" key="1">
    <source>
        <dbReference type="SAM" id="Phobius"/>
    </source>
</evidence>
<keyword evidence="1" id="KW-0472">Membrane</keyword>
<dbReference type="InterPro" id="IPR012495">
    <property type="entry name" value="TadE-like_dom"/>
</dbReference>
<reference evidence="3 4" key="1">
    <citation type="submission" date="2023-08" db="EMBL/GenBank/DDBJ databases">
        <title>genomic of G39.</title>
        <authorList>
            <person name="Wang Y."/>
        </authorList>
    </citation>
    <scope>NUCLEOTIDE SEQUENCE [LARGE SCALE GENOMIC DNA]</scope>
    <source>
        <strain evidence="3 4">G39</strain>
    </source>
</reference>
<feature type="domain" description="TadE-like" evidence="2">
    <location>
        <begin position="12"/>
        <end position="54"/>
    </location>
</feature>
<sequence>MRLRDLWTCRRGAAAAELALLLPLLAGMLFGAIEVAYYFYNQHQVVKGVRDGARYASRQSFAAINCESGATMDSGVQTAIQEVTRTGRPSGGTTRVPGWENAEVTVAVSCPTTALTTGIYDGQTNAPVVTVTANVNYQSLFDGVGIITDSYTLNATQQSPVMGI</sequence>
<gene>
    <name evidence="3" type="ORF">Q9K02_00045</name>
</gene>